<keyword evidence="4" id="KW-1185">Reference proteome</keyword>
<protein>
    <submittedName>
        <fullName evidence="3">L10-interacting MYB domain-containing protein-like</fullName>
    </submittedName>
</protein>
<dbReference type="EMBL" id="CP136890">
    <property type="protein sequence ID" value="WOK92845.1"/>
    <property type="molecule type" value="Genomic_DNA"/>
</dbReference>
<proteinExistence type="predicted"/>
<sequence length="296" mass="33691">MENSQSNQACSSHGKKTYNFKWKSRESAVLLDCLVEQVQSGDRFEKGFKDSQISEVVKILNEKMGIQVTNNNVYNHLRGWRNKWSQIVKLKEKSGMSWDENEKRIVMGRDEYLSYIKNHPKDAALINKPIDFYDQMSIIFGGSLATGRWSKDDNDSLGAPESEDNVEFANPEVNVHTNDVSIDSIPAQAHSTQGASSSSGKTKKKSSKRHRKNEEDIMTMVANNIKELAVAIKEYNEPEISIDGLYEAVMSIPGFDESQLCRAYRMLAGSSTREARAFMIASTHHRYFWIRDMLNM</sequence>
<feature type="compositionally biased region" description="Basic residues" evidence="1">
    <location>
        <begin position="201"/>
        <end position="211"/>
    </location>
</feature>
<accession>A0AAQ3Q134</accession>
<evidence type="ECO:0000259" key="2">
    <source>
        <dbReference type="Pfam" id="PF12776"/>
    </source>
</evidence>
<gene>
    <name evidence="3" type="ORF">Cni_G01537</name>
</gene>
<evidence type="ECO:0000313" key="4">
    <source>
        <dbReference type="Proteomes" id="UP001327560"/>
    </source>
</evidence>
<dbReference type="PANTHER" id="PTHR47127">
    <property type="entry name" value="10A19I.15"/>
    <property type="match status" value="1"/>
</dbReference>
<dbReference type="InterPro" id="IPR024752">
    <property type="entry name" value="Myb/SANT-like_dom"/>
</dbReference>
<feature type="domain" description="Myb/SANT-like" evidence="2">
    <location>
        <begin position="21"/>
        <end position="106"/>
    </location>
</feature>
<evidence type="ECO:0000313" key="3">
    <source>
        <dbReference type="EMBL" id="WOK92845.1"/>
    </source>
</evidence>
<dbReference type="Pfam" id="PF12776">
    <property type="entry name" value="Myb_DNA-bind_3"/>
    <property type="match status" value="1"/>
</dbReference>
<evidence type="ECO:0000256" key="1">
    <source>
        <dbReference type="SAM" id="MobiDB-lite"/>
    </source>
</evidence>
<feature type="region of interest" description="Disordered" evidence="1">
    <location>
        <begin position="188"/>
        <end position="215"/>
    </location>
</feature>
<name>A0AAQ3Q134_9LILI</name>
<feature type="compositionally biased region" description="Low complexity" evidence="1">
    <location>
        <begin position="188"/>
        <end position="200"/>
    </location>
</feature>
<reference evidence="3 4" key="1">
    <citation type="submission" date="2023-10" db="EMBL/GenBank/DDBJ databases">
        <title>Chromosome-scale genome assembly provides insights into flower coloration mechanisms of Canna indica.</title>
        <authorList>
            <person name="Li C."/>
        </authorList>
    </citation>
    <scope>NUCLEOTIDE SEQUENCE [LARGE SCALE GENOMIC DNA]</scope>
    <source>
        <tissue evidence="3">Flower</tissue>
    </source>
</reference>
<dbReference type="AlphaFoldDB" id="A0AAQ3Q134"/>
<dbReference type="Proteomes" id="UP001327560">
    <property type="component" value="Chromosome 1"/>
</dbReference>
<organism evidence="3 4">
    <name type="scientific">Canna indica</name>
    <name type="common">Indian-shot</name>
    <dbReference type="NCBI Taxonomy" id="4628"/>
    <lineage>
        <taxon>Eukaryota</taxon>
        <taxon>Viridiplantae</taxon>
        <taxon>Streptophyta</taxon>
        <taxon>Embryophyta</taxon>
        <taxon>Tracheophyta</taxon>
        <taxon>Spermatophyta</taxon>
        <taxon>Magnoliopsida</taxon>
        <taxon>Liliopsida</taxon>
        <taxon>Zingiberales</taxon>
        <taxon>Cannaceae</taxon>
        <taxon>Canna</taxon>
    </lineage>
</organism>